<proteinExistence type="predicted"/>
<comment type="caution">
    <text evidence="2">The sequence shown here is derived from an EMBL/GenBank/DDBJ whole genome shotgun (WGS) entry which is preliminary data.</text>
</comment>
<evidence type="ECO:0000313" key="3">
    <source>
        <dbReference type="Proteomes" id="UP001081071"/>
    </source>
</evidence>
<gene>
    <name evidence="2" type="ORF">O4220_00315</name>
</gene>
<feature type="region of interest" description="Disordered" evidence="1">
    <location>
        <begin position="45"/>
        <end position="83"/>
    </location>
</feature>
<name>A0ABT4M7L1_9NOCA</name>
<protein>
    <submittedName>
        <fullName evidence="2">Uncharacterized protein</fullName>
    </submittedName>
</protein>
<keyword evidence="3" id="KW-1185">Reference proteome</keyword>
<evidence type="ECO:0000256" key="1">
    <source>
        <dbReference type="SAM" id="MobiDB-lite"/>
    </source>
</evidence>
<dbReference type="RefSeq" id="WP_269601579.1">
    <property type="nucleotide sequence ID" value="NZ_JAPWIJ010000001.1"/>
</dbReference>
<accession>A0ABT4M7L1</accession>
<dbReference type="EMBL" id="JAPWIJ010000001">
    <property type="protein sequence ID" value="MCZ4516939.1"/>
    <property type="molecule type" value="Genomic_DNA"/>
</dbReference>
<evidence type="ECO:0000313" key="2">
    <source>
        <dbReference type="EMBL" id="MCZ4516939.1"/>
    </source>
</evidence>
<dbReference type="Proteomes" id="UP001081071">
    <property type="component" value="Unassembled WGS sequence"/>
</dbReference>
<organism evidence="2 3">
    <name type="scientific">Rhodococcus ruber</name>
    <dbReference type="NCBI Taxonomy" id="1830"/>
    <lineage>
        <taxon>Bacteria</taxon>
        <taxon>Bacillati</taxon>
        <taxon>Actinomycetota</taxon>
        <taxon>Actinomycetes</taxon>
        <taxon>Mycobacteriales</taxon>
        <taxon>Nocardiaceae</taxon>
        <taxon>Rhodococcus</taxon>
    </lineage>
</organism>
<sequence length="83" mass="8843">MTTTEKSTTAARSQVARAAARASVALYERDGREVPQWIRDAAEGCPTSRTALTPATAADRQGPHPDTPGAGLLRCPRRAQRLA</sequence>
<reference evidence="2" key="1">
    <citation type="submission" date="2022-12" db="EMBL/GenBank/DDBJ databases">
        <authorList>
            <person name="Krivoruchko A.V."/>
            <person name="Elkin A."/>
        </authorList>
    </citation>
    <scope>NUCLEOTIDE SEQUENCE</scope>
    <source>
        <strain evidence="2">IEGM 1391</strain>
    </source>
</reference>